<evidence type="ECO:0000256" key="6">
    <source>
        <dbReference type="ARBA" id="ARBA00023136"/>
    </source>
</evidence>
<feature type="domain" description="ABC transporter" evidence="8">
    <location>
        <begin position="322"/>
        <end position="528"/>
    </location>
</feature>
<comment type="caution">
    <text evidence="10">The sequence shown here is derived from an EMBL/GenBank/DDBJ whole genome shotgun (WGS) entry which is preliminary data.</text>
</comment>
<keyword evidence="2 7" id="KW-0812">Transmembrane</keyword>
<dbReference type="PROSITE" id="PS50929">
    <property type="entry name" value="ABC_TM1F"/>
    <property type="match status" value="1"/>
</dbReference>
<evidence type="ECO:0000256" key="5">
    <source>
        <dbReference type="ARBA" id="ARBA00022989"/>
    </source>
</evidence>
<dbReference type="RefSeq" id="WP_027825056.1">
    <property type="nucleotide sequence ID" value="NZ_AUEI01000008.1"/>
</dbReference>
<dbReference type="CDD" id="cd03228">
    <property type="entry name" value="ABCC_MRP_Like"/>
    <property type="match status" value="1"/>
</dbReference>
<dbReference type="EMBL" id="AZFB01000006">
    <property type="protein sequence ID" value="KRL62976.1"/>
    <property type="molecule type" value="Genomic_DNA"/>
</dbReference>
<dbReference type="InterPro" id="IPR027417">
    <property type="entry name" value="P-loop_NTPase"/>
</dbReference>
<keyword evidence="3" id="KW-0547">Nucleotide-binding</keyword>
<dbReference type="InterPro" id="IPR003439">
    <property type="entry name" value="ABC_transporter-like_ATP-bd"/>
</dbReference>
<dbReference type="GO" id="GO:0015421">
    <property type="term" value="F:ABC-type oligopeptide transporter activity"/>
    <property type="evidence" value="ECO:0007669"/>
    <property type="project" value="TreeGrafter"/>
</dbReference>
<keyword evidence="11" id="KW-1185">Reference proteome</keyword>
<sequence length="528" mass="58677">MSFLKLLKTNWLRAISFIVLAIASASLVALGNSYLTSLGNSLLKYNVNIFITYILIFFLVGTLGEILGFIATYLFNKQVQAYLHQIRAKIVNKLFGQKEITKPTDVQNSLTNDLNMMNDNFLTPIYQIISSIFNIVFSIAIVFTYSWILVVLILILAVAMFVLPQLISKPLEKATVAVSENNKEYLDTIEKWFKGIAILKRYNVKAKLFQVLAKSSDKLEKANVNRSKKVSQTSIFNDLVNGSAQVLIIFTAGLLVVTKNMPFGAFFSIGNFSGVIFTGLFTIVSQITLIQSSKQLNQKITANMTVEDTELASDSLDNFATVSGQDLTLNFPNGEQLRFPDFEVKQGEKVLLTGESGAGKSTLFKLILDELTPSSGKIIFKDKNGKLLKPNLNQIGYIPQDPVLFPGTIQENITLFNDSLNEKAKAWADKVQLGTDLTKFPQGIKTMADLDKDNLSGGQRQKVVLARTQVYESKLVLIDEGTSAIDSKNTQIILQNLLQSPATVIFIAHNLTPEMHKLFDRELKLTKA</sequence>
<dbReference type="InterPro" id="IPR025662">
    <property type="entry name" value="Sigma_54_int_dom_ATP-bd_1"/>
</dbReference>
<evidence type="ECO:0000256" key="3">
    <source>
        <dbReference type="ARBA" id="ARBA00022741"/>
    </source>
</evidence>
<evidence type="ECO:0000256" key="4">
    <source>
        <dbReference type="ARBA" id="ARBA00022840"/>
    </source>
</evidence>
<feature type="domain" description="ABC transmembrane type-1" evidence="9">
    <location>
        <begin position="14"/>
        <end position="292"/>
    </location>
</feature>
<evidence type="ECO:0000256" key="2">
    <source>
        <dbReference type="ARBA" id="ARBA00022692"/>
    </source>
</evidence>
<dbReference type="GO" id="GO:0005524">
    <property type="term" value="F:ATP binding"/>
    <property type="evidence" value="ECO:0007669"/>
    <property type="project" value="UniProtKB-KW"/>
</dbReference>
<gene>
    <name evidence="10" type="ORF">FC23_GL001160</name>
</gene>
<evidence type="ECO:0000259" key="9">
    <source>
        <dbReference type="PROSITE" id="PS50929"/>
    </source>
</evidence>
<dbReference type="Pfam" id="PF00005">
    <property type="entry name" value="ABC_tran"/>
    <property type="match status" value="1"/>
</dbReference>
<evidence type="ECO:0000256" key="7">
    <source>
        <dbReference type="SAM" id="Phobius"/>
    </source>
</evidence>
<feature type="transmembrane region" description="Helical" evidence="7">
    <location>
        <begin position="121"/>
        <end position="141"/>
    </location>
</feature>
<dbReference type="STRING" id="1122152.GCA_000425905_01090"/>
<keyword evidence="5 7" id="KW-1133">Transmembrane helix</keyword>
<dbReference type="PROSITE" id="PS00675">
    <property type="entry name" value="SIGMA54_INTERACT_1"/>
    <property type="match status" value="1"/>
</dbReference>
<dbReference type="SMART" id="SM00382">
    <property type="entry name" value="AAA"/>
    <property type="match status" value="1"/>
</dbReference>
<organism evidence="10 11">
    <name type="scientific">Lactobacillus psittaci DSM 15354</name>
    <dbReference type="NCBI Taxonomy" id="1122152"/>
    <lineage>
        <taxon>Bacteria</taxon>
        <taxon>Bacillati</taxon>
        <taxon>Bacillota</taxon>
        <taxon>Bacilli</taxon>
        <taxon>Lactobacillales</taxon>
        <taxon>Lactobacillaceae</taxon>
        <taxon>Lactobacillus</taxon>
    </lineage>
</organism>
<dbReference type="PANTHER" id="PTHR43394:SF1">
    <property type="entry name" value="ATP-BINDING CASSETTE SUB-FAMILY B MEMBER 10, MITOCHONDRIAL"/>
    <property type="match status" value="1"/>
</dbReference>
<dbReference type="InterPro" id="IPR039421">
    <property type="entry name" value="Type_1_exporter"/>
</dbReference>
<dbReference type="AlphaFoldDB" id="A0A0R1S1J1"/>
<feature type="transmembrane region" description="Helical" evidence="7">
    <location>
        <begin position="12"/>
        <end position="30"/>
    </location>
</feature>
<evidence type="ECO:0000313" key="11">
    <source>
        <dbReference type="Proteomes" id="UP000051931"/>
    </source>
</evidence>
<accession>A0A0R1S1J1</accession>
<feature type="transmembrane region" description="Helical" evidence="7">
    <location>
        <begin position="147"/>
        <end position="167"/>
    </location>
</feature>
<keyword evidence="6 7" id="KW-0472">Membrane</keyword>
<dbReference type="SUPFAM" id="SSF52540">
    <property type="entry name" value="P-loop containing nucleoside triphosphate hydrolases"/>
    <property type="match status" value="1"/>
</dbReference>
<keyword evidence="4 10" id="KW-0067">ATP-binding</keyword>
<dbReference type="SUPFAM" id="SSF90123">
    <property type="entry name" value="ABC transporter transmembrane region"/>
    <property type="match status" value="1"/>
</dbReference>
<protein>
    <submittedName>
        <fullName evidence="10">ABC transporter, ATP-binding permease protein</fullName>
    </submittedName>
</protein>
<dbReference type="PATRIC" id="fig|1122152.4.peg.1192"/>
<dbReference type="PROSITE" id="PS50893">
    <property type="entry name" value="ABC_TRANSPORTER_2"/>
    <property type="match status" value="1"/>
</dbReference>
<dbReference type="GO" id="GO:0005886">
    <property type="term" value="C:plasma membrane"/>
    <property type="evidence" value="ECO:0007669"/>
    <property type="project" value="UniProtKB-SubCell"/>
</dbReference>
<proteinExistence type="predicted"/>
<dbReference type="OrthoDB" id="2326711at2"/>
<dbReference type="GO" id="GO:0016887">
    <property type="term" value="F:ATP hydrolysis activity"/>
    <property type="evidence" value="ECO:0007669"/>
    <property type="project" value="InterPro"/>
</dbReference>
<dbReference type="Gene3D" id="3.40.50.300">
    <property type="entry name" value="P-loop containing nucleotide triphosphate hydrolases"/>
    <property type="match status" value="1"/>
</dbReference>
<evidence type="ECO:0000313" key="10">
    <source>
        <dbReference type="EMBL" id="KRL62976.1"/>
    </source>
</evidence>
<feature type="transmembrane region" description="Helical" evidence="7">
    <location>
        <begin position="50"/>
        <end position="75"/>
    </location>
</feature>
<dbReference type="PANTHER" id="PTHR43394">
    <property type="entry name" value="ATP-DEPENDENT PERMEASE MDL1, MITOCHONDRIAL"/>
    <property type="match status" value="1"/>
</dbReference>
<dbReference type="Gene3D" id="1.20.1560.10">
    <property type="entry name" value="ABC transporter type 1, transmembrane domain"/>
    <property type="match status" value="1"/>
</dbReference>
<name>A0A0R1S1J1_9LACO</name>
<dbReference type="Proteomes" id="UP000051931">
    <property type="component" value="Unassembled WGS sequence"/>
</dbReference>
<evidence type="ECO:0000259" key="8">
    <source>
        <dbReference type="PROSITE" id="PS50893"/>
    </source>
</evidence>
<feature type="transmembrane region" description="Helical" evidence="7">
    <location>
        <begin position="235"/>
        <end position="257"/>
    </location>
</feature>
<dbReference type="InterPro" id="IPR036640">
    <property type="entry name" value="ABC1_TM_sf"/>
</dbReference>
<dbReference type="InterPro" id="IPR003593">
    <property type="entry name" value="AAA+_ATPase"/>
</dbReference>
<dbReference type="eggNOG" id="COG1132">
    <property type="taxonomic scope" value="Bacteria"/>
</dbReference>
<dbReference type="InterPro" id="IPR011527">
    <property type="entry name" value="ABC1_TM_dom"/>
</dbReference>
<feature type="transmembrane region" description="Helical" evidence="7">
    <location>
        <begin position="263"/>
        <end position="290"/>
    </location>
</feature>
<evidence type="ECO:0000256" key="1">
    <source>
        <dbReference type="ARBA" id="ARBA00004651"/>
    </source>
</evidence>
<comment type="subcellular location">
    <subcellularLocation>
        <location evidence="1">Cell membrane</location>
        <topology evidence="1">Multi-pass membrane protein</topology>
    </subcellularLocation>
</comment>
<dbReference type="Pfam" id="PF00664">
    <property type="entry name" value="ABC_membrane"/>
    <property type="match status" value="1"/>
</dbReference>
<reference evidence="10 11" key="1">
    <citation type="journal article" date="2015" name="Genome Announc.">
        <title>Expanding the biotechnology potential of lactobacilli through comparative genomics of 213 strains and associated genera.</title>
        <authorList>
            <person name="Sun Z."/>
            <person name="Harris H.M."/>
            <person name="McCann A."/>
            <person name="Guo C."/>
            <person name="Argimon S."/>
            <person name="Zhang W."/>
            <person name="Yang X."/>
            <person name="Jeffery I.B."/>
            <person name="Cooney J.C."/>
            <person name="Kagawa T.F."/>
            <person name="Liu W."/>
            <person name="Song Y."/>
            <person name="Salvetti E."/>
            <person name="Wrobel A."/>
            <person name="Rasinkangas P."/>
            <person name="Parkhill J."/>
            <person name="Rea M.C."/>
            <person name="O'Sullivan O."/>
            <person name="Ritari J."/>
            <person name="Douillard F.P."/>
            <person name="Paul Ross R."/>
            <person name="Yang R."/>
            <person name="Briner A.E."/>
            <person name="Felis G.E."/>
            <person name="de Vos W.M."/>
            <person name="Barrangou R."/>
            <person name="Klaenhammer T.R."/>
            <person name="Caufield P.W."/>
            <person name="Cui Y."/>
            <person name="Zhang H."/>
            <person name="O'Toole P.W."/>
        </authorList>
    </citation>
    <scope>NUCLEOTIDE SEQUENCE [LARGE SCALE GENOMIC DNA]</scope>
    <source>
        <strain evidence="10 11">DSM 15354</strain>
    </source>
</reference>